<dbReference type="InterPro" id="IPR000941">
    <property type="entry name" value="Enolase"/>
</dbReference>
<protein>
    <recommendedName>
        <fullName evidence="3">phosphopyruvate hydratase</fullName>
        <ecNumber evidence="3">4.2.1.11</ecNumber>
    </recommendedName>
</protein>
<dbReference type="EC" id="4.2.1.11" evidence="3"/>
<comment type="caution">
    <text evidence="13">The sequence shown here is derived from an EMBL/GenBank/DDBJ whole genome shotgun (WGS) entry which is preliminary data.</text>
</comment>
<evidence type="ECO:0000256" key="5">
    <source>
        <dbReference type="ARBA" id="ARBA00023152"/>
    </source>
</evidence>
<dbReference type="AlphaFoldDB" id="A0A9P6WKE7"/>
<keyword evidence="14" id="KW-1185">Reference proteome</keyword>
<dbReference type="PANTHER" id="PTHR11902">
    <property type="entry name" value="ENOLASE"/>
    <property type="match status" value="1"/>
</dbReference>
<comment type="pathway">
    <text evidence="1">Carbohydrate degradation; glycolysis; pyruvate from D-glyceraldehyde 3-phosphate: step 4/5.</text>
</comment>
<evidence type="ECO:0000256" key="7">
    <source>
        <dbReference type="ARBA" id="ARBA00048333"/>
    </source>
</evidence>
<accession>A0A9P6WKE7</accession>
<feature type="active site" description="Proton donor" evidence="8">
    <location>
        <position position="212"/>
    </location>
</feature>
<evidence type="ECO:0000256" key="3">
    <source>
        <dbReference type="ARBA" id="ARBA00012058"/>
    </source>
</evidence>
<dbReference type="OrthoDB" id="1739814at2759"/>
<dbReference type="GO" id="GO:0000287">
    <property type="term" value="F:magnesium ion binding"/>
    <property type="evidence" value="ECO:0007669"/>
    <property type="project" value="InterPro"/>
</dbReference>
<feature type="domain" description="Enolase N-terminal" evidence="12">
    <location>
        <begin position="4"/>
        <end position="135"/>
    </location>
</feature>
<dbReference type="Pfam" id="PF00113">
    <property type="entry name" value="Enolase_C"/>
    <property type="match status" value="1"/>
</dbReference>
<feature type="active site" description="Proton acceptor" evidence="8">
    <location>
        <position position="346"/>
    </location>
</feature>
<dbReference type="InterPro" id="IPR020811">
    <property type="entry name" value="Enolase_N"/>
</dbReference>
<keyword evidence="4 10" id="KW-0460">Magnesium</keyword>
<evidence type="ECO:0000256" key="10">
    <source>
        <dbReference type="PIRSR" id="PIRSR001400-3"/>
    </source>
</evidence>
<proteinExistence type="inferred from homology"/>
<dbReference type="SFLD" id="SFLDG00178">
    <property type="entry name" value="enolase"/>
    <property type="match status" value="1"/>
</dbReference>
<dbReference type="InterPro" id="IPR036849">
    <property type="entry name" value="Enolase-like_C_sf"/>
</dbReference>
<dbReference type="GO" id="GO:0000015">
    <property type="term" value="C:phosphopyruvate hydratase complex"/>
    <property type="evidence" value="ECO:0007669"/>
    <property type="project" value="InterPro"/>
</dbReference>
<dbReference type="GO" id="GO:0006096">
    <property type="term" value="P:glycolytic process"/>
    <property type="evidence" value="ECO:0007669"/>
    <property type="project" value="UniProtKB-KW"/>
</dbReference>
<evidence type="ECO:0000256" key="6">
    <source>
        <dbReference type="ARBA" id="ARBA00023239"/>
    </source>
</evidence>
<feature type="binding site" evidence="9">
    <location>
        <begin position="373"/>
        <end position="376"/>
    </location>
    <ligand>
        <name>substrate</name>
    </ligand>
</feature>
<dbReference type="SUPFAM" id="SSF54826">
    <property type="entry name" value="Enolase N-terminal domain-like"/>
    <property type="match status" value="1"/>
</dbReference>
<dbReference type="CDD" id="cd03313">
    <property type="entry name" value="enolase"/>
    <property type="match status" value="1"/>
</dbReference>
<dbReference type="Gene3D" id="3.20.20.120">
    <property type="entry name" value="Enolase-like C-terminal domain"/>
    <property type="match status" value="1"/>
</dbReference>
<evidence type="ECO:0000256" key="2">
    <source>
        <dbReference type="ARBA" id="ARBA00009604"/>
    </source>
</evidence>
<evidence type="ECO:0000256" key="1">
    <source>
        <dbReference type="ARBA" id="ARBA00005031"/>
    </source>
</evidence>
<feature type="binding site" evidence="10">
    <location>
        <position position="247"/>
    </location>
    <ligand>
        <name>Mg(2+)</name>
        <dbReference type="ChEBI" id="CHEBI:18420"/>
    </ligand>
</feature>
<feature type="binding site" evidence="10">
    <location>
        <position position="321"/>
    </location>
    <ligand>
        <name>Mg(2+)</name>
        <dbReference type="ChEBI" id="CHEBI:18420"/>
    </ligand>
</feature>
<dbReference type="Proteomes" id="UP000697127">
    <property type="component" value="Unassembled WGS sequence"/>
</dbReference>
<feature type="domain" description="Enolase C-terminal TIM barrel" evidence="11">
    <location>
        <begin position="144"/>
        <end position="434"/>
    </location>
</feature>
<dbReference type="PROSITE" id="PS00164">
    <property type="entry name" value="ENOLASE"/>
    <property type="match status" value="1"/>
</dbReference>
<evidence type="ECO:0000313" key="14">
    <source>
        <dbReference type="Proteomes" id="UP000697127"/>
    </source>
</evidence>
<dbReference type="FunFam" id="3.30.390.10:FF:000001">
    <property type="entry name" value="Enolase"/>
    <property type="match status" value="1"/>
</dbReference>
<dbReference type="InterPro" id="IPR029017">
    <property type="entry name" value="Enolase-like_N"/>
</dbReference>
<feature type="binding site" evidence="9">
    <location>
        <position position="321"/>
    </location>
    <ligand>
        <name>substrate</name>
    </ligand>
</feature>
<sequence length="437" mass="46906">MSIVTKCHARTVYDSRGNPTVEVELTTENGIFSAIVPSGASTGIHEALELRDGDKSKWLGKGVLKAVSNVNNIIAPAIINEKIPVTEQKKYDEFLINLDGTPNKGKLGANAILGVSMAVAKAAASFEKLPLYIYLANLSNSKKPFVLPVPFMNVLNGGSHAGGSLAFQEFMIAPTGAESFSEALRIGSEVYHHLKSLAKKEYGQSAGNVGDEGGVAPDISTPQEALDLIMQAIKISGYEGIVKIAMDSASSEFYKNGKYDLDYKNPNSDGSKALTGHQLGDLYAELLSKYPIVSLEDPFAEDDWETWSGNFNKLPVQIVADDLTVTNPLRIKTAIEKKAASGLLLKVNQIGTLTESIQAAHDAFDAGWGVMVSHRSGETEDTFIADLTVGLRAGEIKSGAPARSERMAKYNQLLRIEEALGDKAIYAGKYFASASKI</sequence>
<dbReference type="SUPFAM" id="SSF51604">
    <property type="entry name" value="Enolase C-terminal domain-like"/>
    <property type="match status" value="1"/>
</dbReference>
<keyword evidence="6" id="KW-0456">Lyase</keyword>
<dbReference type="SFLD" id="SFLDS00001">
    <property type="entry name" value="Enolase"/>
    <property type="match status" value="1"/>
</dbReference>
<feature type="binding site" evidence="9">
    <location>
        <position position="169"/>
    </location>
    <ligand>
        <name>substrate</name>
    </ligand>
</feature>
<dbReference type="EMBL" id="PUHW01000139">
    <property type="protein sequence ID" value="KAG0688586.1"/>
    <property type="molecule type" value="Genomic_DNA"/>
</dbReference>
<dbReference type="PANTHER" id="PTHR11902:SF1">
    <property type="entry name" value="ENOLASE"/>
    <property type="match status" value="1"/>
</dbReference>
<evidence type="ECO:0000256" key="8">
    <source>
        <dbReference type="PIRSR" id="PIRSR001400-1"/>
    </source>
</evidence>
<name>A0A9P6WKE7_9ASCO</name>
<dbReference type="HAMAP" id="MF_00318">
    <property type="entry name" value="Enolase"/>
    <property type="match status" value="1"/>
</dbReference>
<keyword evidence="5" id="KW-0324">Glycolysis</keyword>
<dbReference type="SMART" id="SM01192">
    <property type="entry name" value="Enolase_C"/>
    <property type="match status" value="1"/>
</dbReference>
<comment type="catalytic activity">
    <reaction evidence="7">
        <text>(2R)-2-phosphoglycerate = phosphoenolpyruvate + H2O</text>
        <dbReference type="Rhea" id="RHEA:10164"/>
        <dbReference type="ChEBI" id="CHEBI:15377"/>
        <dbReference type="ChEBI" id="CHEBI:58289"/>
        <dbReference type="ChEBI" id="CHEBI:58702"/>
        <dbReference type="EC" id="4.2.1.11"/>
    </reaction>
</comment>
<evidence type="ECO:0000256" key="9">
    <source>
        <dbReference type="PIRSR" id="PIRSR001400-2"/>
    </source>
</evidence>
<dbReference type="FunFam" id="3.20.20.120:FF:000002">
    <property type="entry name" value="Enolase 1"/>
    <property type="match status" value="1"/>
</dbReference>
<feature type="binding site" evidence="9">
    <location>
        <position position="160"/>
    </location>
    <ligand>
        <name>substrate</name>
    </ligand>
</feature>
<organism evidence="13 14">
    <name type="scientific">Pichia californica</name>
    <dbReference type="NCBI Taxonomy" id="460514"/>
    <lineage>
        <taxon>Eukaryota</taxon>
        <taxon>Fungi</taxon>
        <taxon>Dikarya</taxon>
        <taxon>Ascomycota</taxon>
        <taxon>Saccharomycotina</taxon>
        <taxon>Pichiomycetes</taxon>
        <taxon>Pichiales</taxon>
        <taxon>Pichiaceae</taxon>
        <taxon>Pichia</taxon>
    </lineage>
</organism>
<dbReference type="GO" id="GO:0004634">
    <property type="term" value="F:phosphopyruvate hydratase activity"/>
    <property type="evidence" value="ECO:0007669"/>
    <property type="project" value="UniProtKB-EC"/>
</dbReference>
<keyword evidence="10" id="KW-0479">Metal-binding</keyword>
<dbReference type="PRINTS" id="PR00148">
    <property type="entry name" value="ENOLASE"/>
</dbReference>
<feature type="binding site" evidence="9">
    <location>
        <position position="296"/>
    </location>
    <ligand>
        <name>substrate</name>
    </ligand>
</feature>
<evidence type="ECO:0000259" key="11">
    <source>
        <dbReference type="SMART" id="SM01192"/>
    </source>
</evidence>
<comment type="similarity">
    <text evidence="2">Belongs to the enolase family.</text>
</comment>
<reference evidence="13" key="1">
    <citation type="submission" date="2020-11" db="EMBL/GenBank/DDBJ databases">
        <title>Kefir isolates.</title>
        <authorList>
            <person name="Marcisauskas S."/>
            <person name="Kim Y."/>
            <person name="Blasche S."/>
        </authorList>
    </citation>
    <scope>NUCLEOTIDE SEQUENCE</scope>
    <source>
        <strain evidence="13">Olga-1</strain>
    </source>
</reference>
<dbReference type="InterPro" id="IPR020810">
    <property type="entry name" value="Enolase_C"/>
</dbReference>
<evidence type="ECO:0000256" key="4">
    <source>
        <dbReference type="ARBA" id="ARBA00022842"/>
    </source>
</evidence>
<dbReference type="InterPro" id="IPR020809">
    <property type="entry name" value="Enolase_CS"/>
</dbReference>
<dbReference type="SFLD" id="SFLDF00002">
    <property type="entry name" value="enolase"/>
    <property type="match status" value="1"/>
</dbReference>
<dbReference type="NCBIfam" id="TIGR01060">
    <property type="entry name" value="eno"/>
    <property type="match status" value="1"/>
</dbReference>
<dbReference type="PIRSF" id="PIRSF001400">
    <property type="entry name" value="Enolase"/>
    <property type="match status" value="1"/>
</dbReference>
<dbReference type="SMART" id="SM01193">
    <property type="entry name" value="Enolase_N"/>
    <property type="match status" value="1"/>
</dbReference>
<feature type="binding site" evidence="10">
    <location>
        <position position="296"/>
    </location>
    <ligand>
        <name>Mg(2+)</name>
        <dbReference type="ChEBI" id="CHEBI:18420"/>
    </ligand>
</feature>
<dbReference type="Pfam" id="PF03952">
    <property type="entry name" value="Enolase_N"/>
    <property type="match status" value="1"/>
</dbReference>
<gene>
    <name evidence="13" type="primary">ENO1</name>
    <name evidence="13" type="ORF">C6P40_000768</name>
</gene>
<feature type="binding site" evidence="9">
    <location>
        <position position="397"/>
    </location>
    <ligand>
        <name>substrate</name>
    </ligand>
</feature>
<evidence type="ECO:0000313" key="13">
    <source>
        <dbReference type="EMBL" id="KAG0688586.1"/>
    </source>
</evidence>
<dbReference type="Gene3D" id="3.30.390.10">
    <property type="entry name" value="Enolase-like, N-terminal domain"/>
    <property type="match status" value="1"/>
</dbReference>
<evidence type="ECO:0000259" key="12">
    <source>
        <dbReference type="SMART" id="SM01193"/>
    </source>
</evidence>
<comment type="cofactor">
    <cofactor evidence="10">
        <name>Mg(2+)</name>
        <dbReference type="ChEBI" id="CHEBI:18420"/>
    </cofactor>
    <text evidence="10">Mg(2+) is required for catalysis and for stabilizing the dimer.</text>
</comment>